<dbReference type="WBParaSite" id="ES5_v2.g13842.t1">
    <property type="protein sequence ID" value="ES5_v2.g13842.t1"/>
    <property type="gene ID" value="ES5_v2.g13842"/>
</dbReference>
<accession>A0AC34F9C5</accession>
<dbReference type="Proteomes" id="UP000887579">
    <property type="component" value="Unplaced"/>
</dbReference>
<sequence>MRCLLAIALLLFDIFDVTGMVAVEDDENRTILKNKTLSKSFNHTKKMLFEWPRPPPKTPQDLIYSRYYQGNYVFEGKVKCFDFSPLGLDCKVVLMEYDDWSGDDYVTEYRFNNGQDLVDGRFKLSMKDDFNDWPTPRLELYLEFQFCCMFWTKYGGFLKNGSHVTYTLREGNPYADIYA</sequence>
<proteinExistence type="predicted"/>
<evidence type="ECO:0000313" key="1">
    <source>
        <dbReference type="Proteomes" id="UP000887579"/>
    </source>
</evidence>
<protein>
    <submittedName>
        <fullName evidence="2">Uncharacterized protein</fullName>
    </submittedName>
</protein>
<evidence type="ECO:0000313" key="2">
    <source>
        <dbReference type="WBParaSite" id="ES5_v2.g13842.t1"/>
    </source>
</evidence>
<organism evidence="1 2">
    <name type="scientific">Panagrolaimus sp. ES5</name>
    <dbReference type="NCBI Taxonomy" id="591445"/>
    <lineage>
        <taxon>Eukaryota</taxon>
        <taxon>Metazoa</taxon>
        <taxon>Ecdysozoa</taxon>
        <taxon>Nematoda</taxon>
        <taxon>Chromadorea</taxon>
        <taxon>Rhabditida</taxon>
        <taxon>Tylenchina</taxon>
        <taxon>Panagrolaimomorpha</taxon>
        <taxon>Panagrolaimoidea</taxon>
        <taxon>Panagrolaimidae</taxon>
        <taxon>Panagrolaimus</taxon>
    </lineage>
</organism>
<reference evidence="2" key="1">
    <citation type="submission" date="2022-11" db="UniProtKB">
        <authorList>
            <consortium name="WormBaseParasite"/>
        </authorList>
    </citation>
    <scope>IDENTIFICATION</scope>
</reference>
<name>A0AC34F9C5_9BILA</name>